<dbReference type="PANTHER" id="PTHR31642:SF189">
    <property type="entry name" value="ACYLTRANSFERASE GLAUCE"/>
    <property type="match status" value="1"/>
</dbReference>
<evidence type="ECO:0000256" key="1">
    <source>
        <dbReference type="ARBA" id="ARBA00009861"/>
    </source>
</evidence>
<dbReference type="Proteomes" id="UP001141253">
    <property type="component" value="Chromosome 10"/>
</dbReference>
<dbReference type="Pfam" id="PF02458">
    <property type="entry name" value="Transferase"/>
    <property type="match status" value="1"/>
</dbReference>
<reference evidence="2" key="2">
    <citation type="journal article" date="2023" name="Int. J. Mol. Sci.">
        <title>De Novo Assembly and Annotation of 11 Diverse Shrub Willow (Salix) Genomes Reveals Novel Gene Organization in Sex-Linked Regions.</title>
        <authorList>
            <person name="Hyden B."/>
            <person name="Feng K."/>
            <person name="Yates T.B."/>
            <person name="Jawdy S."/>
            <person name="Cereghino C."/>
            <person name="Smart L.B."/>
            <person name="Muchero W."/>
        </authorList>
    </citation>
    <scope>NUCLEOTIDE SEQUENCE</scope>
    <source>
        <tissue evidence="2">Shoot tip</tissue>
    </source>
</reference>
<organism evidence="2 3">
    <name type="scientific">Salix suchowensis</name>
    <dbReference type="NCBI Taxonomy" id="1278906"/>
    <lineage>
        <taxon>Eukaryota</taxon>
        <taxon>Viridiplantae</taxon>
        <taxon>Streptophyta</taxon>
        <taxon>Embryophyta</taxon>
        <taxon>Tracheophyta</taxon>
        <taxon>Spermatophyta</taxon>
        <taxon>Magnoliopsida</taxon>
        <taxon>eudicotyledons</taxon>
        <taxon>Gunneridae</taxon>
        <taxon>Pentapetalae</taxon>
        <taxon>rosids</taxon>
        <taxon>fabids</taxon>
        <taxon>Malpighiales</taxon>
        <taxon>Salicaceae</taxon>
        <taxon>Saliceae</taxon>
        <taxon>Salix</taxon>
    </lineage>
</organism>
<dbReference type="Gene3D" id="3.30.559.10">
    <property type="entry name" value="Chloramphenicol acetyltransferase-like domain"/>
    <property type="match status" value="2"/>
</dbReference>
<keyword evidence="3" id="KW-1185">Reference proteome</keyword>
<proteinExistence type="inferred from homology"/>
<name>A0ABQ8ZVJ4_9ROSI</name>
<comment type="caution">
    <text evidence="2">The sequence shown here is derived from an EMBL/GenBank/DDBJ whole genome shotgun (WGS) entry which is preliminary data.</text>
</comment>
<evidence type="ECO:0008006" key="4">
    <source>
        <dbReference type="Google" id="ProtNLM"/>
    </source>
</evidence>
<evidence type="ECO:0000313" key="3">
    <source>
        <dbReference type="Proteomes" id="UP001141253"/>
    </source>
</evidence>
<dbReference type="EMBL" id="JAPFFI010000024">
    <property type="protein sequence ID" value="KAJ6312005.1"/>
    <property type="molecule type" value="Genomic_DNA"/>
</dbReference>
<accession>A0ABQ8ZVJ4</accession>
<protein>
    <recommendedName>
        <fullName evidence="4">Omega-hydroxypalmitate O-feruloyl transferase</fullName>
    </recommendedName>
</protein>
<dbReference type="InterPro" id="IPR050317">
    <property type="entry name" value="Plant_Fungal_Acyltransferase"/>
</dbReference>
<sequence length="500" mass="55499">MPVHFETVNVSCIFQYPQNLMAATEQTFVDTPAWYVCIYTWHKPSQKQNQTKLIMGTQCRETLPPLQDLKVTIQNSCLVFPNQETAARRDSMFLSNIDQVLNFNVETVHFFASHADFPPQTVAEKTKDALGKILVSYDFLAGRLKLNAKTGRLEIDCNGAGAGFVVASSECTLDEIGDLVFPNAAFAKLVVNSLDSLEKDGKLLCIIQVTSFKCGGFAMGISTSHATFDGISFKTFLDNLAGLAGGKPLAVTPYNDRELLAARSPPRVTFPHPELVKLQTHLGQELSVPVFDATQEALDFKIFRLSSSNVSDIKEKAKTNPTSRISGFNAVTAHIWRCKALSHSQDPDRVSTILYAVNIRPRLIPPLPESYTGNAVLTAYANATGKELQEGPISKLVERVAEGSRRMTDEYARSAIDWGEIHKGIPHGDFLVSSWWKLGFDEVGYPWGCPKYSCPVVYHRKDILLLFPDIDDKNSVNVLVALPSKEMEKFEILFHKFLSA</sequence>
<dbReference type="PANTHER" id="PTHR31642">
    <property type="entry name" value="TRICHOTHECENE 3-O-ACETYLTRANSFERASE"/>
    <property type="match status" value="1"/>
</dbReference>
<dbReference type="InterPro" id="IPR023213">
    <property type="entry name" value="CAT-like_dom_sf"/>
</dbReference>
<comment type="similarity">
    <text evidence="1">Belongs to the plant acyltransferase family.</text>
</comment>
<evidence type="ECO:0000313" key="2">
    <source>
        <dbReference type="EMBL" id="KAJ6312005.1"/>
    </source>
</evidence>
<gene>
    <name evidence="2" type="ORF">OIU77_013706</name>
</gene>
<reference evidence="2" key="1">
    <citation type="submission" date="2022-10" db="EMBL/GenBank/DDBJ databases">
        <authorList>
            <person name="Hyden B.L."/>
            <person name="Feng K."/>
            <person name="Yates T."/>
            <person name="Jawdy S."/>
            <person name="Smart L.B."/>
            <person name="Muchero W."/>
        </authorList>
    </citation>
    <scope>NUCLEOTIDE SEQUENCE</scope>
    <source>
        <tissue evidence="2">Shoot tip</tissue>
    </source>
</reference>